<dbReference type="SUPFAM" id="SSF54236">
    <property type="entry name" value="Ubiquitin-like"/>
    <property type="match status" value="1"/>
</dbReference>
<feature type="coiled-coil region" evidence="2">
    <location>
        <begin position="486"/>
        <end position="520"/>
    </location>
</feature>
<dbReference type="InterPro" id="IPR009060">
    <property type="entry name" value="UBA-like_sf"/>
</dbReference>
<dbReference type="GO" id="GO:0005783">
    <property type="term" value="C:endoplasmic reticulum"/>
    <property type="evidence" value="ECO:0007669"/>
    <property type="project" value="TreeGrafter"/>
</dbReference>
<dbReference type="GO" id="GO:0036503">
    <property type="term" value="P:ERAD pathway"/>
    <property type="evidence" value="ECO:0007669"/>
    <property type="project" value="TreeGrafter"/>
</dbReference>
<comment type="caution">
    <text evidence="5">The sequence shown here is derived from an EMBL/GenBank/DDBJ whole genome shotgun (WGS) entry which is preliminary data.</text>
</comment>
<accession>A0A9W6WD20</accession>
<dbReference type="InterPro" id="IPR050730">
    <property type="entry name" value="UBX_domain-protein"/>
</dbReference>
<dbReference type="Pfam" id="PF14555">
    <property type="entry name" value="UBA_4"/>
    <property type="match status" value="1"/>
</dbReference>
<dbReference type="InterPro" id="IPR006577">
    <property type="entry name" value="UAS"/>
</dbReference>
<evidence type="ECO:0000313" key="5">
    <source>
        <dbReference type="EMBL" id="GME66585.1"/>
    </source>
</evidence>
<dbReference type="CDD" id="cd14273">
    <property type="entry name" value="UBA_TAP-C_like"/>
    <property type="match status" value="1"/>
</dbReference>
<dbReference type="InterPro" id="IPR036249">
    <property type="entry name" value="Thioredoxin-like_sf"/>
</dbReference>
<feature type="compositionally biased region" description="Basic and acidic residues" evidence="3">
    <location>
        <begin position="255"/>
        <end position="269"/>
    </location>
</feature>
<dbReference type="InterPro" id="IPR029071">
    <property type="entry name" value="Ubiquitin-like_domsf"/>
</dbReference>
<name>A0A9W6WD20_CANBO</name>
<evidence type="ECO:0000256" key="3">
    <source>
        <dbReference type="SAM" id="MobiDB-lite"/>
    </source>
</evidence>
<evidence type="ECO:0000256" key="2">
    <source>
        <dbReference type="SAM" id="Coils"/>
    </source>
</evidence>
<keyword evidence="6" id="KW-1185">Reference proteome</keyword>
<evidence type="ECO:0000313" key="6">
    <source>
        <dbReference type="Proteomes" id="UP001165120"/>
    </source>
</evidence>
<dbReference type="PANTHER" id="PTHR23322:SF1">
    <property type="entry name" value="FAS-ASSOCIATED FACTOR 2"/>
    <property type="match status" value="1"/>
</dbReference>
<dbReference type="InterPro" id="IPR001012">
    <property type="entry name" value="UBX_dom"/>
</dbReference>
<keyword evidence="1 2" id="KW-0175">Coiled coil</keyword>
<dbReference type="Pfam" id="PF00789">
    <property type="entry name" value="UBX"/>
    <property type="match status" value="1"/>
</dbReference>
<feature type="region of interest" description="Disordered" evidence="3">
    <location>
        <begin position="660"/>
        <end position="686"/>
    </location>
</feature>
<dbReference type="GO" id="GO:0043130">
    <property type="term" value="F:ubiquitin binding"/>
    <property type="evidence" value="ECO:0007669"/>
    <property type="project" value="TreeGrafter"/>
</dbReference>
<dbReference type="Proteomes" id="UP001165120">
    <property type="component" value="Unassembled WGS sequence"/>
</dbReference>
<evidence type="ECO:0000256" key="1">
    <source>
        <dbReference type="ARBA" id="ARBA00023054"/>
    </source>
</evidence>
<dbReference type="EMBL" id="BSXN01000007">
    <property type="protein sequence ID" value="GME66585.1"/>
    <property type="molecule type" value="Genomic_DNA"/>
</dbReference>
<dbReference type="PANTHER" id="PTHR23322">
    <property type="entry name" value="FAS-ASSOCIATED PROTEIN"/>
    <property type="match status" value="1"/>
</dbReference>
<dbReference type="AlphaFoldDB" id="A0A9W6WD20"/>
<dbReference type="Gene3D" id="3.10.20.90">
    <property type="entry name" value="Phosphatidylinositol 3-kinase Catalytic Subunit, Chain A, domain 1"/>
    <property type="match status" value="1"/>
</dbReference>
<organism evidence="5 6">
    <name type="scientific">Candida boidinii</name>
    <name type="common">Yeast</name>
    <dbReference type="NCBI Taxonomy" id="5477"/>
    <lineage>
        <taxon>Eukaryota</taxon>
        <taxon>Fungi</taxon>
        <taxon>Dikarya</taxon>
        <taxon>Ascomycota</taxon>
        <taxon>Saccharomycotina</taxon>
        <taxon>Pichiomycetes</taxon>
        <taxon>Pichiales</taxon>
        <taxon>Pichiaceae</taxon>
        <taxon>Ogataea</taxon>
        <taxon>Ogataea/Candida clade</taxon>
    </lineage>
</organism>
<feature type="compositionally biased region" description="Acidic residues" evidence="3">
    <location>
        <begin position="666"/>
        <end position="686"/>
    </location>
</feature>
<dbReference type="Gene3D" id="3.40.30.10">
    <property type="entry name" value="Glutaredoxin"/>
    <property type="match status" value="1"/>
</dbReference>
<dbReference type="SUPFAM" id="SSF52833">
    <property type="entry name" value="Thioredoxin-like"/>
    <property type="match status" value="1"/>
</dbReference>
<sequence length="686" mass="78992">MALTEEQESKLQQFKEITQYDEETEKDKVIRLLEVTGWNLETSISRYFEKDFPSLANEDFIPDQFHSFTSSFNNSNFNPIDIGGLNPTQSSSASSASVSASNYRNINSNTHDSNFASMDTGSFPRTHNATQFQFDTRFVDLVPKLPKAVPISNSWRFTLAINNRIDNSVSFNGGFNNPYSTNPILNKLMFLVLLVPKLFWFIGLGLNKIIGDFYPGLFRILGLREAPNDFPSTPIYLRFPPKPPLVVEEDEEDDNGKNEEVRELSEKKSSSLASSTGDASAEPGENYSYFRDYINELVGETTDLSIFEGNFNEAFNKSKSELRWLMVILVNSNSELSKTFVKSYLNNHNFIKFINDNNIILYCGDVVYAEPFEVGKTYRAYSLPYVCLVSNVSATGASHPLMSIVTRYQNFQSLLNKAFYNAASTSSAATPRSDPYNVQKLIKSLQRVLDKYEPQLITQRYDKQEADFARLLRQQQDEAYELSLLKDKQRAEERKQKDLIESLERQRIEDEIKLKLLREEQRKLFIISNIRSILIDKEEALKTAVKGDYTTIQLRTHHGLRIIRKFLKNDSLYDLFLFAECKLFIHEIMNEPDSPNRKESDIITELLQSLESSNLETLNDYIHEFKFELVSPMPRCKFQPSKDIKLSAEKVLWPNGSILIEKYSPDDEDSSDEEEDDDEEDEEEDY</sequence>
<gene>
    <name evidence="5" type="ORF">Cboi02_000004800</name>
</gene>
<dbReference type="Gene3D" id="1.10.8.10">
    <property type="entry name" value="DNA helicase RuvA subunit, C-terminal domain"/>
    <property type="match status" value="1"/>
</dbReference>
<dbReference type="SMART" id="SM00166">
    <property type="entry name" value="UBX"/>
    <property type="match status" value="1"/>
</dbReference>
<dbReference type="SMART" id="SM00594">
    <property type="entry name" value="UAS"/>
    <property type="match status" value="1"/>
</dbReference>
<protein>
    <submittedName>
        <fullName evidence="5">Unnamed protein product</fullName>
    </submittedName>
</protein>
<dbReference type="SUPFAM" id="SSF46934">
    <property type="entry name" value="UBA-like"/>
    <property type="match status" value="1"/>
</dbReference>
<evidence type="ECO:0000259" key="4">
    <source>
        <dbReference type="PROSITE" id="PS50033"/>
    </source>
</evidence>
<reference evidence="5" key="1">
    <citation type="submission" date="2023-04" db="EMBL/GenBank/DDBJ databases">
        <title>Candida boidinii NBRC 10035.</title>
        <authorList>
            <person name="Ichikawa N."/>
            <person name="Sato H."/>
            <person name="Tonouchi N."/>
        </authorList>
    </citation>
    <scope>NUCLEOTIDE SEQUENCE</scope>
    <source>
        <strain evidence="5">NBRC 10035</strain>
    </source>
</reference>
<feature type="domain" description="UBX" evidence="4">
    <location>
        <begin position="545"/>
        <end position="661"/>
    </location>
</feature>
<dbReference type="PROSITE" id="PS50033">
    <property type="entry name" value="UBX"/>
    <property type="match status" value="1"/>
</dbReference>
<feature type="region of interest" description="Disordered" evidence="3">
    <location>
        <begin position="246"/>
        <end position="283"/>
    </location>
</feature>
<proteinExistence type="predicted"/>